<comment type="caution">
    <text evidence="1">The sequence shown here is derived from an EMBL/GenBank/DDBJ whole genome shotgun (WGS) entry which is preliminary data.</text>
</comment>
<accession>X0RQK8</accession>
<proteinExistence type="predicted"/>
<dbReference type="EMBL" id="BARS01007915">
    <property type="protein sequence ID" value="GAF71144.1"/>
    <property type="molecule type" value="Genomic_DNA"/>
</dbReference>
<feature type="non-terminal residue" evidence="1">
    <location>
        <position position="1"/>
    </location>
</feature>
<name>X0RQK8_9ZZZZ</name>
<sequence>RLYLVVSKADSRDLVVVNKYEPGSIELTTDTWSPGVFFEQSYDVGLPGPVEPGKYLLSVGVIDEEGPVAPTDPQGIGALSVPVTYLQVTD</sequence>
<protein>
    <submittedName>
        <fullName evidence="1">Uncharacterized protein</fullName>
    </submittedName>
</protein>
<organism evidence="1">
    <name type="scientific">marine sediment metagenome</name>
    <dbReference type="NCBI Taxonomy" id="412755"/>
    <lineage>
        <taxon>unclassified sequences</taxon>
        <taxon>metagenomes</taxon>
        <taxon>ecological metagenomes</taxon>
    </lineage>
</organism>
<reference evidence="1" key="1">
    <citation type="journal article" date="2014" name="Front. Microbiol.">
        <title>High frequency of phylogenetically diverse reductive dehalogenase-homologous genes in deep subseafloor sedimentary metagenomes.</title>
        <authorList>
            <person name="Kawai M."/>
            <person name="Futagami T."/>
            <person name="Toyoda A."/>
            <person name="Takaki Y."/>
            <person name="Nishi S."/>
            <person name="Hori S."/>
            <person name="Arai W."/>
            <person name="Tsubouchi T."/>
            <person name="Morono Y."/>
            <person name="Uchiyama I."/>
            <person name="Ito T."/>
            <person name="Fujiyama A."/>
            <person name="Inagaki F."/>
            <person name="Takami H."/>
        </authorList>
    </citation>
    <scope>NUCLEOTIDE SEQUENCE</scope>
    <source>
        <strain evidence="1">Expedition CK06-06</strain>
    </source>
</reference>
<gene>
    <name evidence="1" type="ORF">S01H1_15163</name>
</gene>
<evidence type="ECO:0000313" key="1">
    <source>
        <dbReference type="EMBL" id="GAF71144.1"/>
    </source>
</evidence>
<dbReference type="AlphaFoldDB" id="X0RQK8"/>